<evidence type="ECO:0000313" key="1">
    <source>
        <dbReference type="EMBL" id="CAK5085366.1"/>
    </source>
</evidence>
<sequence length="180" mass="19827">MSDKSTDEQLLARVFLDLELNLKQEIRQNSAVKLAKMAKYYKQEENQLMSIEEKRKNNSGMESLAEAINRYGNPNQRAQGPGCARCGGGHKTSECPSGGTGRRRDDGSTAIVGHSLRCFSCGLQTSTHTTENCPKTHPDARGPGHHNRCWNCGVTGHQANFCPKPRYSAGDCAMARTRQD</sequence>
<dbReference type="EMBL" id="CAVMJV010000057">
    <property type="protein sequence ID" value="CAK5085366.1"/>
    <property type="molecule type" value="Genomic_DNA"/>
</dbReference>
<organism evidence="1 2">
    <name type="scientific">Meloidogyne enterolobii</name>
    <name type="common">Root-knot nematode worm</name>
    <name type="synonym">Meloidogyne mayaguensis</name>
    <dbReference type="NCBI Taxonomy" id="390850"/>
    <lineage>
        <taxon>Eukaryota</taxon>
        <taxon>Metazoa</taxon>
        <taxon>Ecdysozoa</taxon>
        <taxon>Nematoda</taxon>
        <taxon>Chromadorea</taxon>
        <taxon>Rhabditida</taxon>
        <taxon>Tylenchina</taxon>
        <taxon>Tylenchomorpha</taxon>
        <taxon>Tylenchoidea</taxon>
        <taxon>Meloidogynidae</taxon>
        <taxon>Meloidogyninae</taxon>
        <taxon>Meloidogyne</taxon>
    </lineage>
</organism>
<name>A0ACB1A4F7_MELEN</name>
<proteinExistence type="predicted"/>
<reference evidence="1" key="1">
    <citation type="submission" date="2023-11" db="EMBL/GenBank/DDBJ databases">
        <authorList>
            <person name="Poullet M."/>
        </authorList>
    </citation>
    <scope>NUCLEOTIDE SEQUENCE</scope>
    <source>
        <strain evidence="1">E1834</strain>
    </source>
</reference>
<evidence type="ECO:0000313" key="2">
    <source>
        <dbReference type="Proteomes" id="UP001497535"/>
    </source>
</evidence>
<dbReference type="Proteomes" id="UP001497535">
    <property type="component" value="Unassembled WGS sequence"/>
</dbReference>
<protein>
    <submittedName>
        <fullName evidence="1">Uncharacterized protein</fullName>
    </submittedName>
</protein>
<accession>A0ACB1A4F7</accession>
<keyword evidence="2" id="KW-1185">Reference proteome</keyword>
<comment type="caution">
    <text evidence="1">The sequence shown here is derived from an EMBL/GenBank/DDBJ whole genome shotgun (WGS) entry which is preliminary data.</text>
</comment>
<gene>
    <name evidence="1" type="ORF">MENTE1834_LOCUS32810</name>
</gene>